<dbReference type="EMBL" id="KI392485">
    <property type="protein sequence ID" value="ERN16075.1"/>
    <property type="molecule type" value="Genomic_DNA"/>
</dbReference>
<dbReference type="HOGENOM" id="CLU_814680_0_0_1"/>
<keyword evidence="5" id="KW-0804">Transcription</keyword>
<protein>
    <recommendedName>
        <fullName evidence="7">AIPP2-like SPOC-like domain-containing protein</fullName>
    </recommendedName>
</protein>
<dbReference type="Gramene" id="ERN16075">
    <property type="protein sequence ID" value="ERN16075"/>
    <property type="gene ID" value="AMTR_s00030p00140460"/>
</dbReference>
<keyword evidence="9" id="KW-1185">Reference proteome</keyword>
<keyword evidence="2" id="KW-0863">Zinc-finger</keyword>
<name>U5D1I7_AMBTC</name>
<organism evidence="8 9">
    <name type="scientific">Amborella trichopoda</name>
    <dbReference type="NCBI Taxonomy" id="13333"/>
    <lineage>
        <taxon>Eukaryota</taxon>
        <taxon>Viridiplantae</taxon>
        <taxon>Streptophyta</taxon>
        <taxon>Embryophyta</taxon>
        <taxon>Tracheophyta</taxon>
        <taxon>Spermatophyta</taxon>
        <taxon>Magnoliopsida</taxon>
        <taxon>Amborellales</taxon>
        <taxon>Amborellaceae</taxon>
        <taxon>Amborella</taxon>
    </lineage>
</organism>
<dbReference type="Proteomes" id="UP000017836">
    <property type="component" value="Unassembled WGS sequence"/>
</dbReference>
<keyword evidence="1" id="KW-0479">Metal-binding</keyword>
<evidence type="ECO:0000256" key="3">
    <source>
        <dbReference type="ARBA" id="ARBA00022833"/>
    </source>
</evidence>
<feature type="domain" description="AIPP2-like SPOC-like" evidence="7">
    <location>
        <begin position="118"/>
        <end position="244"/>
    </location>
</feature>
<proteinExistence type="predicted"/>
<accession>U5D1I7</accession>
<dbReference type="STRING" id="13333.U5D1I7"/>
<dbReference type="PANTHER" id="PTHR33304">
    <property type="match status" value="1"/>
</dbReference>
<feature type="compositionally biased region" description="Polar residues" evidence="6">
    <location>
        <begin position="270"/>
        <end position="281"/>
    </location>
</feature>
<evidence type="ECO:0000313" key="9">
    <source>
        <dbReference type="Proteomes" id="UP000017836"/>
    </source>
</evidence>
<evidence type="ECO:0000256" key="4">
    <source>
        <dbReference type="ARBA" id="ARBA00023015"/>
    </source>
</evidence>
<sequence length="341" mass="38321">MFPKTLSTHCATKCIASGKKNGASNVKGKRSRKKCKRKLSISYGADDLEEEKAPNDTGNERATCKDNSTTDMALALDVAVPVHMLQDASDVPSEIIHSHGSFHQATYVPAQPIIDSIWRGEFETGNKIYGMFVAHPSNKAISRVHEGARKLPATLHMQKLPRCEVWPQRFQTLPPNDEDIGLYFFPEMDERSLVLFHELLEDLMQHDIALKFVVDSIELLIFSSIQLPKETQRFSGRYYIWGIFRQVTQKKSCDMEQEEKCDACDENGGSEISNPNTPVSESQEKFTKCRVNGAPSYCEDDMLELFPLREENLAIVTRMGSDCELDLDLGLGRSAPRSGKV</sequence>
<evidence type="ECO:0000256" key="1">
    <source>
        <dbReference type="ARBA" id="ARBA00022723"/>
    </source>
</evidence>
<dbReference type="Pfam" id="PF23121">
    <property type="entry name" value="SPOC_AIPP2"/>
    <property type="match status" value="1"/>
</dbReference>
<keyword evidence="3" id="KW-0862">Zinc</keyword>
<evidence type="ECO:0000256" key="2">
    <source>
        <dbReference type="ARBA" id="ARBA00022771"/>
    </source>
</evidence>
<evidence type="ECO:0000259" key="7">
    <source>
        <dbReference type="Pfam" id="PF23121"/>
    </source>
</evidence>
<evidence type="ECO:0000256" key="5">
    <source>
        <dbReference type="ARBA" id="ARBA00023163"/>
    </source>
</evidence>
<dbReference type="eggNOG" id="ENOG502S3W9">
    <property type="taxonomic scope" value="Eukaryota"/>
</dbReference>
<evidence type="ECO:0000313" key="8">
    <source>
        <dbReference type="EMBL" id="ERN16075.1"/>
    </source>
</evidence>
<dbReference type="GO" id="GO:0008270">
    <property type="term" value="F:zinc ion binding"/>
    <property type="evidence" value="ECO:0007669"/>
    <property type="project" value="UniProtKB-KW"/>
</dbReference>
<dbReference type="GO" id="GO:0034244">
    <property type="term" value="P:negative regulation of transcription elongation by RNA polymerase II"/>
    <property type="evidence" value="ECO:0007669"/>
    <property type="project" value="InterPro"/>
</dbReference>
<dbReference type="GO" id="GO:0140566">
    <property type="term" value="F:histone reader activity"/>
    <property type="evidence" value="ECO:0007669"/>
    <property type="project" value="InterPro"/>
</dbReference>
<dbReference type="PANTHER" id="PTHR33304:SF49">
    <property type="entry name" value="OS12G0161500 PROTEIN"/>
    <property type="match status" value="1"/>
</dbReference>
<gene>
    <name evidence="8" type="ORF">AMTR_s00030p00140460</name>
</gene>
<reference evidence="9" key="1">
    <citation type="journal article" date="2013" name="Science">
        <title>The Amborella genome and the evolution of flowering plants.</title>
        <authorList>
            <consortium name="Amborella Genome Project"/>
        </authorList>
    </citation>
    <scope>NUCLEOTIDE SEQUENCE [LARGE SCALE GENOMIC DNA]</scope>
</reference>
<keyword evidence="4" id="KW-0805">Transcription regulation</keyword>
<dbReference type="AlphaFoldDB" id="U5D1I7"/>
<evidence type="ECO:0000256" key="6">
    <source>
        <dbReference type="SAM" id="MobiDB-lite"/>
    </source>
</evidence>
<dbReference type="InterPro" id="IPR049914">
    <property type="entry name" value="PHD1-3/5-6"/>
</dbReference>
<dbReference type="InterPro" id="IPR056280">
    <property type="entry name" value="AIPP2-like_SPOC"/>
</dbReference>
<feature type="region of interest" description="Disordered" evidence="6">
    <location>
        <begin position="264"/>
        <end position="284"/>
    </location>
</feature>